<dbReference type="RefSeq" id="XP_056050340.1">
    <property type="nucleotide sequence ID" value="XM_056193285.1"/>
</dbReference>
<name>A0A9W8UIW9_AKAMU</name>
<evidence type="ECO:0000313" key="2">
    <source>
        <dbReference type="Proteomes" id="UP001144673"/>
    </source>
</evidence>
<proteinExistence type="predicted"/>
<dbReference type="KEGG" id="amus:LMH87_001920"/>
<dbReference type="GeneID" id="80889079"/>
<accession>A0A9W8UIW9</accession>
<comment type="caution">
    <text evidence="1">The sequence shown here is derived from an EMBL/GenBank/DDBJ whole genome shotgun (WGS) entry which is preliminary data.</text>
</comment>
<organism evidence="1 2">
    <name type="scientific">Akanthomyces muscarius</name>
    <name type="common">Entomopathogenic fungus</name>
    <name type="synonym">Lecanicillium muscarium</name>
    <dbReference type="NCBI Taxonomy" id="2231603"/>
    <lineage>
        <taxon>Eukaryota</taxon>
        <taxon>Fungi</taxon>
        <taxon>Dikarya</taxon>
        <taxon>Ascomycota</taxon>
        <taxon>Pezizomycotina</taxon>
        <taxon>Sordariomycetes</taxon>
        <taxon>Hypocreomycetidae</taxon>
        <taxon>Hypocreales</taxon>
        <taxon>Cordycipitaceae</taxon>
        <taxon>Akanthomyces</taxon>
    </lineage>
</organism>
<protein>
    <submittedName>
        <fullName evidence="1">Uncharacterized protein</fullName>
    </submittedName>
</protein>
<dbReference type="Proteomes" id="UP001144673">
    <property type="component" value="Chromosome 3"/>
</dbReference>
<sequence>MSTLEFLPLRRRETLEGKQNAAREVLSDGVRMGPSQQAEGIFSYGLSPACAHYLDIALSEKAEELNAWASKLGKRITSTTILDKHPETFRLEEKHPMPTPADCVAVVLPLSGAAVEVEGSRAEGEAGGEGVCATWEPETAMIVAAEQAFSVVAGRTHFVYVLVRMEATQSEREG</sequence>
<evidence type="ECO:0000313" key="1">
    <source>
        <dbReference type="EMBL" id="KAJ4147399.1"/>
    </source>
</evidence>
<reference evidence="1" key="1">
    <citation type="journal article" date="2023" name="Access Microbiol">
        <title>De-novo genome assembly for Akanthomyces muscarius, a biocontrol agent of insect agricultural pests.</title>
        <authorList>
            <person name="Erdos Z."/>
            <person name="Studholme D.J."/>
            <person name="Raymond B."/>
            <person name="Sharma M."/>
        </authorList>
    </citation>
    <scope>NUCLEOTIDE SEQUENCE</scope>
    <source>
        <strain evidence="1">Ve6</strain>
    </source>
</reference>
<dbReference type="AlphaFoldDB" id="A0A9W8UIW9"/>
<dbReference type="EMBL" id="JAJHUN010000010">
    <property type="protein sequence ID" value="KAJ4147399.1"/>
    <property type="molecule type" value="Genomic_DNA"/>
</dbReference>
<keyword evidence="2" id="KW-1185">Reference proteome</keyword>
<gene>
    <name evidence="1" type="ORF">LMH87_001920</name>
</gene>